<gene>
    <name evidence="9" type="ORF">BEMITA_LOCUS7048</name>
</gene>
<dbReference type="PRINTS" id="PR01042">
    <property type="entry name" value="TRNASYNTHASP"/>
</dbReference>
<dbReference type="NCBIfam" id="TIGR00457">
    <property type="entry name" value="asnS"/>
    <property type="match status" value="1"/>
</dbReference>
<dbReference type="Pfam" id="PF00152">
    <property type="entry name" value="tRNA-synt_2"/>
    <property type="match status" value="1"/>
</dbReference>
<accession>A0A9P0F3G8</accession>
<keyword evidence="10" id="KW-1185">Reference proteome</keyword>
<dbReference type="InterPro" id="IPR002312">
    <property type="entry name" value="Asp/Asn-tRNA-synth_IIb"/>
</dbReference>
<reference evidence="9" key="1">
    <citation type="submission" date="2021-12" db="EMBL/GenBank/DDBJ databases">
        <authorList>
            <person name="King R."/>
        </authorList>
    </citation>
    <scope>NUCLEOTIDE SEQUENCE</scope>
</reference>
<dbReference type="GO" id="GO:0005739">
    <property type="term" value="C:mitochondrion"/>
    <property type="evidence" value="ECO:0007669"/>
    <property type="project" value="TreeGrafter"/>
</dbReference>
<evidence type="ECO:0000256" key="6">
    <source>
        <dbReference type="ARBA" id="ARBA00022917"/>
    </source>
</evidence>
<dbReference type="InterPro" id="IPR004364">
    <property type="entry name" value="Aa-tRNA-synt_II"/>
</dbReference>
<dbReference type="KEGG" id="btab:109033526"/>
<evidence type="ECO:0000256" key="2">
    <source>
        <dbReference type="ARBA" id="ARBA00012816"/>
    </source>
</evidence>
<keyword evidence="5" id="KW-0067">ATP-binding</keyword>
<dbReference type="Proteomes" id="UP001152759">
    <property type="component" value="Chromosome 4"/>
</dbReference>
<evidence type="ECO:0000256" key="7">
    <source>
        <dbReference type="ARBA" id="ARBA00023146"/>
    </source>
</evidence>
<proteinExistence type="inferred from homology"/>
<dbReference type="GO" id="GO:0005524">
    <property type="term" value="F:ATP binding"/>
    <property type="evidence" value="ECO:0007669"/>
    <property type="project" value="UniProtKB-KW"/>
</dbReference>
<keyword evidence="4" id="KW-0547">Nucleotide-binding</keyword>
<dbReference type="InterPro" id="IPR012340">
    <property type="entry name" value="NA-bd_OB-fold"/>
</dbReference>
<feature type="domain" description="Aminoacyl-transfer RNA synthetases class-II family profile" evidence="8">
    <location>
        <begin position="168"/>
        <end position="477"/>
    </location>
</feature>
<dbReference type="GO" id="GO:0006421">
    <property type="term" value="P:asparaginyl-tRNA aminoacylation"/>
    <property type="evidence" value="ECO:0007669"/>
    <property type="project" value="InterPro"/>
</dbReference>
<dbReference type="InterPro" id="IPR006195">
    <property type="entry name" value="aa-tRNA-synth_II"/>
</dbReference>
<dbReference type="Gene3D" id="3.30.930.10">
    <property type="entry name" value="Bira Bifunctional Protein, Domain 2"/>
    <property type="match status" value="1"/>
</dbReference>
<keyword evidence="6" id="KW-0648">Protein biosynthesis</keyword>
<dbReference type="AlphaFoldDB" id="A0A9P0F3G8"/>
<protein>
    <recommendedName>
        <fullName evidence="2">asparagine--tRNA ligase</fullName>
        <ecNumber evidence="2">6.1.1.22</ecNumber>
    </recommendedName>
</protein>
<dbReference type="SUPFAM" id="SSF55681">
    <property type="entry name" value="Class II aaRS and biotin synthetases"/>
    <property type="match status" value="1"/>
</dbReference>
<dbReference type="InterPro" id="IPR004522">
    <property type="entry name" value="Asn-tRNA-ligase"/>
</dbReference>
<dbReference type="NCBIfam" id="NF003037">
    <property type="entry name" value="PRK03932.1"/>
    <property type="match status" value="1"/>
</dbReference>
<dbReference type="EC" id="6.1.1.22" evidence="2"/>
<dbReference type="PROSITE" id="PS50862">
    <property type="entry name" value="AA_TRNA_LIGASE_II"/>
    <property type="match status" value="1"/>
</dbReference>
<evidence type="ECO:0000256" key="5">
    <source>
        <dbReference type="ARBA" id="ARBA00022840"/>
    </source>
</evidence>
<keyword evidence="7" id="KW-0030">Aminoacyl-tRNA synthetase</keyword>
<dbReference type="SUPFAM" id="SSF50249">
    <property type="entry name" value="Nucleic acid-binding proteins"/>
    <property type="match status" value="1"/>
</dbReference>
<comment type="similarity">
    <text evidence="1">Belongs to the class-II aminoacyl-tRNA synthetase family.</text>
</comment>
<evidence type="ECO:0000256" key="1">
    <source>
        <dbReference type="ARBA" id="ARBA00008226"/>
    </source>
</evidence>
<keyword evidence="3" id="KW-0436">Ligase</keyword>
<dbReference type="EMBL" id="OU963865">
    <property type="protein sequence ID" value="CAH0388107.1"/>
    <property type="molecule type" value="Genomic_DNA"/>
</dbReference>
<dbReference type="CDD" id="cd04318">
    <property type="entry name" value="EcAsnRS_like_N"/>
    <property type="match status" value="1"/>
</dbReference>
<evidence type="ECO:0000313" key="10">
    <source>
        <dbReference type="Proteomes" id="UP001152759"/>
    </source>
</evidence>
<dbReference type="Gene3D" id="2.40.50.140">
    <property type="entry name" value="Nucleic acid-binding proteins"/>
    <property type="match status" value="1"/>
</dbReference>
<dbReference type="GO" id="GO:0004816">
    <property type="term" value="F:asparagine-tRNA ligase activity"/>
    <property type="evidence" value="ECO:0007669"/>
    <property type="project" value="UniProtKB-EC"/>
</dbReference>
<name>A0A9P0F3G8_BEMTA</name>
<dbReference type="InterPro" id="IPR045864">
    <property type="entry name" value="aa-tRNA-synth_II/BPL/LPL"/>
</dbReference>
<dbReference type="InterPro" id="IPR004365">
    <property type="entry name" value="NA-bd_OB_tRNA"/>
</dbReference>
<evidence type="ECO:0000313" key="9">
    <source>
        <dbReference type="EMBL" id="CAH0388107.1"/>
    </source>
</evidence>
<dbReference type="PANTHER" id="PTHR22594:SF34">
    <property type="entry name" value="ASPARAGINE--TRNA LIGASE, MITOCHONDRIAL-RELATED"/>
    <property type="match status" value="1"/>
</dbReference>
<evidence type="ECO:0000256" key="4">
    <source>
        <dbReference type="ARBA" id="ARBA00022741"/>
    </source>
</evidence>
<sequence length="487" mass="55560">MRMAFFGNSVKHISVLNSWCNQTRCRFKSIHSKISEIFSAPPSNTPAVIKGWVKSVRKMKGMIFLDVNDGSTCHKLQIVASKTTVPKNLSYGCSIVASGPVILNPQNQLELRAEELSVVGSCDLTNGYPFLPRKSYDAEYVRQYLHLRPRTNSFSSLLRLRHHASWTLRQYLNMNGYIEVHTPVLTSNDCEGAGETFFVKPNCKATLEAMASPGQSEDEVFFKRKAYLSVSGQLQLEIMARSLSNVYSFGPIFRAENSKSRLHLSEFYMLEVEKAFLDSMNELLEIMEKLLKSVLSTVFENHREEIEHYRKMVNCADYTDVENIISKPFQVLTFDEAKQILRDHSGQFQEPLLEKEGFTKEHELFLVKLNNNVPVFIVEWPAHMKPFYMKASTHSPEKVLAVDLLCPVVGELCGGSLREDDCSILEERMQKLNLTESLDWYLDIRKYGNVPSGGFGLGFERFLQMALGVSNIKDAIPFPRWPKNCKF</sequence>
<organism evidence="9 10">
    <name type="scientific">Bemisia tabaci</name>
    <name type="common">Sweetpotato whitefly</name>
    <name type="synonym">Aleurodes tabaci</name>
    <dbReference type="NCBI Taxonomy" id="7038"/>
    <lineage>
        <taxon>Eukaryota</taxon>
        <taxon>Metazoa</taxon>
        <taxon>Ecdysozoa</taxon>
        <taxon>Arthropoda</taxon>
        <taxon>Hexapoda</taxon>
        <taxon>Insecta</taxon>
        <taxon>Pterygota</taxon>
        <taxon>Neoptera</taxon>
        <taxon>Paraneoptera</taxon>
        <taxon>Hemiptera</taxon>
        <taxon>Sternorrhyncha</taxon>
        <taxon>Aleyrodoidea</taxon>
        <taxon>Aleyrodidae</taxon>
        <taxon>Aleyrodinae</taxon>
        <taxon>Bemisia</taxon>
    </lineage>
</organism>
<dbReference type="GO" id="GO:0003676">
    <property type="term" value="F:nucleic acid binding"/>
    <property type="evidence" value="ECO:0007669"/>
    <property type="project" value="InterPro"/>
</dbReference>
<dbReference type="Pfam" id="PF01336">
    <property type="entry name" value="tRNA_anti-codon"/>
    <property type="match status" value="1"/>
</dbReference>
<evidence type="ECO:0000259" key="8">
    <source>
        <dbReference type="PROSITE" id="PS50862"/>
    </source>
</evidence>
<evidence type="ECO:0000256" key="3">
    <source>
        <dbReference type="ARBA" id="ARBA00022598"/>
    </source>
</evidence>
<dbReference type="PANTHER" id="PTHR22594">
    <property type="entry name" value="ASPARTYL/LYSYL-TRNA SYNTHETASE"/>
    <property type="match status" value="1"/>
</dbReference>